<dbReference type="Gene3D" id="3.40.50.300">
    <property type="entry name" value="P-loop containing nucleotide triphosphate hydrolases"/>
    <property type="match status" value="1"/>
</dbReference>
<organism evidence="6 7">
    <name type="scientific">Eiseniibacteriota bacterium</name>
    <dbReference type="NCBI Taxonomy" id="2212470"/>
    <lineage>
        <taxon>Bacteria</taxon>
        <taxon>Candidatus Eiseniibacteriota</taxon>
    </lineage>
</organism>
<dbReference type="Pfam" id="PF00005">
    <property type="entry name" value="ABC_tran"/>
    <property type="match status" value="1"/>
</dbReference>
<gene>
    <name evidence="6" type="ORF">E6K73_14485</name>
</gene>
<dbReference type="PROSITE" id="PS50893">
    <property type="entry name" value="ABC_TRANSPORTER_2"/>
    <property type="match status" value="1"/>
</dbReference>
<evidence type="ECO:0000256" key="4">
    <source>
        <dbReference type="ARBA" id="ARBA00022840"/>
    </source>
</evidence>
<dbReference type="PANTHER" id="PTHR43335">
    <property type="entry name" value="ABC TRANSPORTER, ATP-BINDING PROTEIN"/>
    <property type="match status" value="1"/>
</dbReference>
<evidence type="ECO:0000313" key="7">
    <source>
        <dbReference type="Proteomes" id="UP000320184"/>
    </source>
</evidence>
<keyword evidence="2" id="KW-0813">Transport</keyword>
<comment type="similarity">
    <text evidence="1">Belongs to the ABC transporter superfamily.</text>
</comment>
<dbReference type="PANTHER" id="PTHR43335:SF2">
    <property type="entry name" value="ABC TRANSPORTER, ATP-BINDING PROTEIN"/>
    <property type="match status" value="1"/>
</dbReference>
<name>A0A538S6B2_UNCEI</name>
<reference evidence="6 7" key="1">
    <citation type="journal article" date="2019" name="Nat. Microbiol.">
        <title>Mediterranean grassland soil C-N compound turnover is dependent on rainfall and depth, and is mediated by genomically divergent microorganisms.</title>
        <authorList>
            <person name="Diamond S."/>
            <person name="Andeer P.F."/>
            <person name="Li Z."/>
            <person name="Crits-Christoph A."/>
            <person name="Burstein D."/>
            <person name="Anantharaman K."/>
            <person name="Lane K.R."/>
            <person name="Thomas B.C."/>
            <person name="Pan C."/>
            <person name="Northen T.R."/>
            <person name="Banfield J.F."/>
        </authorList>
    </citation>
    <scope>NUCLEOTIDE SEQUENCE [LARGE SCALE GENOMIC DNA]</scope>
    <source>
        <strain evidence="6">WS_3</strain>
    </source>
</reference>
<dbReference type="AlphaFoldDB" id="A0A538S6B2"/>
<dbReference type="PROSITE" id="PS00211">
    <property type="entry name" value="ABC_TRANSPORTER_1"/>
    <property type="match status" value="1"/>
</dbReference>
<evidence type="ECO:0000313" key="6">
    <source>
        <dbReference type="EMBL" id="TMQ46900.1"/>
    </source>
</evidence>
<keyword evidence="3" id="KW-0547">Nucleotide-binding</keyword>
<dbReference type="InterPro" id="IPR003593">
    <property type="entry name" value="AAA+_ATPase"/>
</dbReference>
<proteinExistence type="inferred from homology"/>
<accession>A0A538S6B2</accession>
<evidence type="ECO:0000256" key="2">
    <source>
        <dbReference type="ARBA" id="ARBA00022448"/>
    </source>
</evidence>
<evidence type="ECO:0000259" key="5">
    <source>
        <dbReference type="PROSITE" id="PS50893"/>
    </source>
</evidence>
<dbReference type="SMART" id="SM00382">
    <property type="entry name" value="AAA"/>
    <property type="match status" value="1"/>
</dbReference>
<dbReference type="SUPFAM" id="SSF52540">
    <property type="entry name" value="P-loop containing nucleoside triphosphate hydrolases"/>
    <property type="match status" value="1"/>
</dbReference>
<dbReference type="InterPro" id="IPR003439">
    <property type="entry name" value="ABC_transporter-like_ATP-bd"/>
</dbReference>
<dbReference type="InterPro" id="IPR017871">
    <property type="entry name" value="ABC_transporter-like_CS"/>
</dbReference>
<dbReference type="EMBL" id="VBOT01000216">
    <property type="protein sequence ID" value="TMQ46900.1"/>
    <property type="molecule type" value="Genomic_DNA"/>
</dbReference>
<comment type="caution">
    <text evidence="6">The sequence shown here is derived from an EMBL/GenBank/DDBJ whole genome shotgun (WGS) entry which is preliminary data.</text>
</comment>
<evidence type="ECO:0000256" key="3">
    <source>
        <dbReference type="ARBA" id="ARBA00022741"/>
    </source>
</evidence>
<sequence length="323" mass="35478">MQASRTESVAREFPVHLEGLGKEYGHFTALKSLDLAVPEGTSLGFLGPNGAGKSTTIKIMTNLIRPSRGRAVLFGIEVRQEPTRALARIGAVIETPEFYGYLSPLETLAYVGRLRGMPSSEIERRSEAVLKEVKLTEWADHRIQEFSKGMKQRLAIAQALLHEPELLILDEPTSGLDPRGMAEVRNVIKLLTREGRTIFMSSHLLGEVQEVCDDVALLNHGELLVHGSVRDLSRGADTSTFQTTFLRPPTPQDLEALALVPGVAEVKDSGDSSVDLRISGGEEGQARVLEAMVSRGLKVITFRPLGSSLEQLYLDRIQESDRL</sequence>
<dbReference type="GO" id="GO:0005524">
    <property type="term" value="F:ATP binding"/>
    <property type="evidence" value="ECO:0007669"/>
    <property type="project" value="UniProtKB-KW"/>
</dbReference>
<dbReference type="InterPro" id="IPR027417">
    <property type="entry name" value="P-loop_NTPase"/>
</dbReference>
<dbReference type="Proteomes" id="UP000320184">
    <property type="component" value="Unassembled WGS sequence"/>
</dbReference>
<evidence type="ECO:0000256" key="1">
    <source>
        <dbReference type="ARBA" id="ARBA00005417"/>
    </source>
</evidence>
<keyword evidence="4 6" id="KW-0067">ATP-binding</keyword>
<dbReference type="GO" id="GO:0016887">
    <property type="term" value="F:ATP hydrolysis activity"/>
    <property type="evidence" value="ECO:0007669"/>
    <property type="project" value="InterPro"/>
</dbReference>
<feature type="domain" description="ABC transporter" evidence="5">
    <location>
        <begin position="15"/>
        <end position="245"/>
    </location>
</feature>
<protein>
    <submittedName>
        <fullName evidence="6">ABC transporter ATP-binding protein</fullName>
    </submittedName>
</protein>